<dbReference type="Pfam" id="PF01925">
    <property type="entry name" value="TauE"/>
    <property type="match status" value="1"/>
</dbReference>
<reference evidence="6 7" key="1">
    <citation type="submission" date="2019-02" db="EMBL/GenBank/DDBJ databases">
        <title>Genomic Encyclopedia of Type Strains, Phase IV (KMG-IV): sequencing the most valuable type-strain genomes for metagenomic binning, comparative biology and taxonomic classification.</title>
        <authorList>
            <person name="Goeker M."/>
        </authorList>
    </citation>
    <scope>NUCLEOTIDE SEQUENCE [LARGE SCALE GENOMIC DNA]</scope>
    <source>
        <strain evidence="6 7">DSM 16618</strain>
    </source>
</reference>
<feature type="transmembrane region" description="Helical" evidence="5">
    <location>
        <begin position="247"/>
        <end position="264"/>
    </location>
</feature>
<feature type="transmembrane region" description="Helical" evidence="5">
    <location>
        <begin position="216"/>
        <end position="235"/>
    </location>
</feature>
<dbReference type="PANTHER" id="PTHR43483:SF3">
    <property type="entry name" value="MEMBRANE TRANSPORTER PROTEIN HI_0806-RELATED"/>
    <property type="match status" value="1"/>
</dbReference>
<dbReference type="GeneID" id="99727852"/>
<evidence type="ECO:0000256" key="2">
    <source>
        <dbReference type="ARBA" id="ARBA00022692"/>
    </source>
</evidence>
<evidence type="ECO:0000256" key="4">
    <source>
        <dbReference type="ARBA" id="ARBA00023136"/>
    </source>
</evidence>
<protein>
    <recommendedName>
        <fullName evidence="5">Probable membrane transporter protein</fullName>
    </recommendedName>
</protein>
<dbReference type="GO" id="GO:0005886">
    <property type="term" value="C:plasma membrane"/>
    <property type="evidence" value="ECO:0007669"/>
    <property type="project" value="UniProtKB-SubCell"/>
</dbReference>
<feature type="transmembrane region" description="Helical" evidence="5">
    <location>
        <begin position="46"/>
        <end position="64"/>
    </location>
</feature>
<evidence type="ECO:0000256" key="3">
    <source>
        <dbReference type="ARBA" id="ARBA00022989"/>
    </source>
</evidence>
<feature type="transmembrane region" description="Helical" evidence="5">
    <location>
        <begin position="146"/>
        <end position="170"/>
    </location>
</feature>
<name>A0A4Q7MXC7_9BURK</name>
<comment type="subcellular location">
    <subcellularLocation>
        <location evidence="5">Cell membrane</location>
        <topology evidence="5">Multi-pass membrane protein</topology>
    </subcellularLocation>
    <subcellularLocation>
        <location evidence="1">Membrane</location>
        <topology evidence="1">Multi-pass membrane protein</topology>
    </subcellularLocation>
</comment>
<keyword evidence="5" id="KW-1003">Cell membrane</keyword>
<dbReference type="PANTHER" id="PTHR43483">
    <property type="entry name" value="MEMBRANE TRANSPORTER PROTEIN HI_0806-RELATED"/>
    <property type="match status" value="1"/>
</dbReference>
<keyword evidence="4 5" id="KW-0472">Membrane</keyword>
<gene>
    <name evidence="6" type="ORF">EV679_0645</name>
</gene>
<dbReference type="EMBL" id="SGWZ01000001">
    <property type="protein sequence ID" value="RZS73453.1"/>
    <property type="molecule type" value="Genomic_DNA"/>
</dbReference>
<evidence type="ECO:0000313" key="6">
    <source>
        <dbReference type="EMBL" id="RZS73453.1"/>
    </source>
</evidence>
<keyword evidence="2 5" id="KW-0812">Transmembrane</keyword>
<sequence length="265" mass="27770">MLTFLLYLVLGVFSGVLAGLFGIGGGLIIVPVLVYSFTAQGLDPNVLTHMAVGTSLATIVFTSINSIAGHQKRGAINWYLVRWMTVGLLVGAILGGRVASLLPGTDLQVIIGVFAICMAIQLYFGLGTKNAAGEPFRQPSKLWLGISGAVVGCASSIFGIGGGSLTVPLLSWRRLPMQQAVGTSAACGLPIAIFGALSFIYFGWSEPNRPPHSFGYIYLPALVGIAVTSMFSAGLGVKLAHKLSPVMLKKLFAVLLLCVGLNFIL</sequence>
<proteinExistence type="inferred from homology"/>
<feature type="transmembrane region" description="Helical" evidence="5">
    <location>
        <begin position="182"/>
        <end position="204"/>
    </location>
</feature>
<feature type="transmembrane region" description="Helical" evidence="5">
    <location>
        <begin position="76"/>
        <end position="95"/>
    </location>
</feature>
<feature type="transmembrane region" description="Helical" evidence="5">
    <location>
        <begin position="6"/>
        <end position="34"/>
    </location>
</feature>
<comment type="caution">
    <text evidence="6">The sequence shown here is derived from an EMBL/GenBank/DDBJ whole genome shotgun (WGS) entry which is preliminary data.</text>
</comment>
<dbReference type="InterPro" id="IPR002781">
    <property type="entry name" value="TM_pro_TauE-like"/>
</dbReference>
<evidence type="ECO:0000256" key="1">
    <source>
        <dbReference type="ARBA" id="ARBA00004141"/>
    </source>
</evidence>
<accession>A0A4Q7MXC7</accession>
<organism evidence="6 7">
    <name type="scientific">Kerstersia gyiorum</name>
    <dbReference type="NCBI Taxonomy" id="206506"/>
    <lineage>
        <taxon>Bacteria</taxon>
        <taxon>Pseudomonadati</taxon>
        <taxon>Pseudomonadota</taxon>
        <taxon>Betaproteobacteria</taxon>
        <taxon>Burkholderiales</taxon>
        <taxon>Alcaligenaceae</taxon>
        <taxon>Kerstersia</taxon>
    </lineage>
</organism>
<evidence type="ECO:0000256" key="5">
    <source>
        <dbReference type="RuleBase" id="RU363041"/>
    </source>
</evidence>
<dbReference type="AlphaFoldDB" id="A0A4Q7MXC7"/>
<evidence type="ECO:0000313" key="7">
    <source>
        <dbReference type="Proteomes" id="UP000292039"/>
    </source>
</evidence>
<dbReference type="RefSeq" id="WP_202969506.1">
    <property type="nucleotide sequence ID" value="NZ_CBCSEB010000002.1"/>
</dbReference>
<comment type="similarity">
    <text evidence="5">Belongs to the 4-toluene sulfonate uptake permease (TSUP) (TC 2.A.102) family.</text>
</comment>
<feature type="transmembrane region" description="Helical" evidence="5">
    <location>
        <begin position="107"/>
        <end position="126"/>
    </location>
</feature>
<dbReference type="Proteomes" id="UP000292039">
    <property type="component" value="Unassembled WGS sequence"/>
</dbReference>
<keyword evidence="3 5" id="KW-1133">Transmembrane helix</keyword>